<name>A0A9Q1EDX2_SYNKA</name>
<dbReference type="Proteomes" id="UP001152622">
    <property type="component" value="Chromosome 19"/>
</dbReference>
<protein>
    <submittedName>
        <fullName evidence="2">Uncharacterized protein</fullName>
    </submittedName>
</protein>
<evidence type="ECO:0000313" key="3">
    <source>
        <dbReference type="Proteomes" id="UP001152622"/>
    </source>
</evidence>
<comment type="caution">
    <text evidence="2">The sequence shown here is derived from an EMBL/GenBank/DDBJ whole genome shotgun (WGS) entry which is preliminary data.</text>
</comment>
<evidence type="ECO:0000256" key="1">
    <source>
        <dbReference type="SAM" id="MobiDB-lite"/>
    </source>
</evidence>
<proteinExistence type="predicted"/>
<feature type="compositionally biased region" description="Pro residues" evidence="1">
    <location>
        <begin position="115"/>
        <end position="132"/>
    </location>
</feature>
<feature type="region of interest" description="Disordered" evidence="1">
    <location>
        <begin position="86"/>
        <end position="132"/>
    </location>
</feature>
<sequence>MSVQGVRDFGAVFESDKLVVTMPEVTAQRTRAQISCSDRKSRRRSRSYSADLESCVGVGSARERAQQLGYTEREMTEERALINQAGGLASIPGSHHPSLHPGTAAAGLSLHQTPSCPPPNHHHQSPPPPPLF</sequence>
<dbReference type="EMBL" id="JAINUF010000019">
    <property type="protein sequence ID" value="KAJ8336998.1"/>
    <property type="molecule type" value="Genomic_DNA"/>
</dbReference>
<dbReference type="AlphaFoldDB" id="A0A9Q1EDX2"/>
<reference evidence="2" key="1">
    <citation type="journal article" date="2023" name="Science">
        <title>Genome structures resolve the early diversification of teleost fishes.</title>
        <authorList>
            <person name="Parey E."/>
            <person name="Louis A."/>
            <person name="Montfort J."/>
            <person name="Bouchez O."/>
            <person name="Roques C."/>
            <person name="Iampietro C."/>
            <person name="Lluch J."/>
            <person name="Castinel A."/>
            <person name="Donnadieu C."/>
            <person name="Desvignes T."/>
            <person name="Floi Bucao C."/>
            <person name="Jouanno E."/>
            <person name="Wen M."/>
            <person name="Mejri S."/>
            <person name="Dirks R."/>
            <person name="Jansen H."/>
            <person name="Henkel C."/>
            <person name="Chen W.J."/>
            <person name="Zahm M."/>
            <person name="Cabau C."/>
            <person name="Klopp C."/>
            <person name="Thompson A.W."/>
            <person name="Robinson-Rechavi M."/>
            <person name="Braasch I."/>
            <person name="Lecointre G."/>
            <person name="Bobe J."/>
            <person name="Postlethwait J.H."/>
            <person name="Berthelot C."/>
            <person name="Roest Crollius H."/>
            <person name="Guiguen Y."/>
        </authorList>
    </citation>
    <scope>NUCLEOTIDE SEQUENCE</scope>
    <source>
        <strain evidence="2">WJC10195</strain>
    </source>
</reference>
<keyword evidence="3" id="KW-1185">Reference proteome</keyword>
<gene>
    <name evidence="2" type="ORF">SKAU_G00382180</name>
</gene>
<evidence type="ECO:0000313" key="2">
    <source>
        <dbReference type="EMBL" id="KAJ8336998.1"/>
    </source>
</evidence>
<organism evidence="2 3">
    <name type="scientific">Synaphobranchus kaupii</name>
    <name type="common">Kaup's arrowtooth eel</name>
    <dbReference type="NCBI Taxonomy" id="118154"/>
    <lineage>
        <taxon>Eukaryota</taxon>
        <taxon>Metazoa</taxon>
        <taxon>Chordata</taxon>
        <taxon>Craniata</taxon>
        <taxon>Vertebrata</taxon>
        <taxon>Euteleostomi</taxon>
        <taxon>Actinopterygii</taxon>
        <taxon>Neopterygii</taxon>
        <taxon>Teleostei</taxon>
        <taxon>Anguilliformes</taxon>
        <taxon>Synaphobranchidae</taxon>
        <taxon>Synaphobranchus</taxon>
    </lineage>
</organism>
<accession>A0A9Q1EDX2</accession>